<dbReference type="AlphaFoldDB" id="A0A8X8GJB0"/>
<evidence type="ECO:0000256" key="1">
    <source>
        <dbReference type="ARBA" id="ARBA00022603"/>
    </source>
</evidence>
<gene>
    <name evidence="4" type="ORF">J7T32_000720</name>
</gene>
<dbReference type="Proteomes" id="UP000665944">
    <property type="component" value="Unassembled WGS sequence"/>
</dbReference>
<dbReference type="Gene3D" id="2.20.25.110">
    <property type="entry name" value="S-adenosyl-L-methionine-dependent methyltransferases"/>
    <property type="match status" value="1"/>
</dbReference>
<keyword evidence="5" id="KW-1185">Reference proteome</keyword>
<dbReference type="PANTHER" id="PTHR43861">
    <property type="entry name" value="TRANS-ACONITATE 2-METHYLTRANSFERASE-RELATED"/>
    <property type="match status" value="1"/>
</dbReference>
<reference evidence="4 5" key="1">
    <citation type="submission" date="2022-06" db="EMBL/GenBank/DDBJ databases">
        <title>Staphylococcus hominis ShoR14 genome sequence.</title>
        <authorList>
            <person name="Yeo C.C."/>
            <person name="Chew C.H."/>
            <person name="Che Hamzah A.M."/>
            <person name="Al-Trad E.I."/>
        </authorList>
    </citation>
    <scope>NUCLEOTIDE SEQUENCE [LARGE SCALE GENOMIC DNA]</scope>
    <source>
        <strain evidence="4 5">ShoR14</strain>
    </source>
</reference>
<keyword evidence="1 4" id="KW-0489">Methyltransferase</keyword>
<name>A0A8X8GJB0_STAHO</name>
<keyword evidence="2" id="KW-0808">Transferase</keyword>
<organism evidence="4 5">
    <name type="scientific">Staphylococcus hominis</name>
    <dbReference type="NCBI Taxonomy" id="1290"/>
    <lineage>
        <taxon>Bacteria</taxon>
        <taxon>Bacillati</taxon>
        <taxon>Bacillota</taxon>
        <taxon>Bacilli</taxon>
        <taxon>Bacillales</taxon>
        <taxon>Staphylococcaceae</taxon>
        <taxon>Staphylococcus</taxon>
    </lineage>
</organism>
<evidence type="ECO:0000256" key="2">
    <source>
        <dbReference type="ARBA" id="ARBA00022679"/>
    </source>
</evidence>
<dbReference type="InterPro" id="IPR041698">
    <property type="entry name" value="Methyltransf_25"/>
</dbReference>
<dbReference type="InterPro" id="IPR029063">
    <property type="entry name" value="SAM-dependent_MTases_sf"/>
</dbReference>
<dbReference type="CDD" id="cd02440">
    <property type="entry name" value="AdoMet_MTases"/>
    <property type="match status" value="1"/>
</dbReference>
<proteinExistence type="predicted"/>
<evidence type="ECO:0000259" key="3">
    <source>
        <dbReference type="Pfam" id="PF13649"/>
    </source>
</evidence>
<dbReference type="SUPFAM" id="SSF53335">
    <property type="entry name" value="S-adenosyl-L-methionine-dependent methyltransferases"/>
    <property type="match status" value="1"/>
</dbReference>
<dbReference type="GO" id="GO:0032259">
    <property type="term" value="P:methylation"/>
    <property type="evidence" value="ECO:0007669"/>
    <property type="project" value="UniProtKB-KW"/>
</dbReference>
<accession>A0A8X8GJB0</accession>
<feature type="domain" description="Methyltransferase" evidence="3">
    <location>
        <begin position="42"/>
        <end position="129"/>
    </location>
</feature>
<sequence>MMQYTEMSKVYDQLTQDQPYEEWFNIVKYYTRTMSSNDSINILDIGCGTGSLTQLLPSIGTVTGMDLSTDMLSIAANKSNQVTWLEGDMTDFSLNTTYDVVTIFCDSLNYLPDIDDIVNTFNCVFNHLSDLGMFIFDIHTIYKMNTAFNNQCYIDDNDDIFLAWEAIKGEEPYSVYHDMSFFLKQHNGNYHRFNESHYQRTFEKDFYIRLLKQTGFNRIETFVDFDINNHNEKGDRLFFVAYK</sequence>
<dbReference type="Pfam" id="PF13649">
    <property type="entry name" value="Methyltransf_25"/>
    <property type="match status" value="1"/>
</dbReference>
<dbReference type="GO" id="GO:0008168">
    <property type="term" value="F:methyltransferase activity"/>
    <property type="evidence" value="ECO:0007669"/>
    <property type="project" value="UniProtKB-KW"/>
</dbReference>
<dbReference type="EMBL" id="JAGHKT020000001">
    <property type="protein sequence ID" value="MCM5671287.1"/>
    <property type="molecule type" value="Genomic_DNA"/>
</dbReference>
<protein>
    <submittedName>
        <fullName evidence="4">Class I SAM-dependent methyltransferase</fullName>
    </submittedName>
</protein>
<dbReference type="PANTHER" id="PTHR43861:SF1">
    <property type="entry name" value="TRANS-ACONITATE 2-METHYLTRANSFERASE"/>
    <property type="match status" value="1"/>
</dbReference>
<evidence type="ECO:0000313" key="4">
    <source>
        <dbReference type="EMBL" id="MCM5671287.1"/>
    </source>
</evidence>
<evidence type="ECO:0000313" key="5">
    <source>
        <dbReference type="Proteomes" id="UP000665944"/>
    </source>
</evidence>
<dbReference type="RefSeq" id="WP_017176198.1">
    <property type="nucleotide sequence ID" value="NZ_CAXOJL010000004.1"/>
</dbReference>
<dbReference type="Gene3D" id="3.40.50.150">
    <property type="entry name" value="Vaccinia Virus protein VP39"/>
    <property type="match status" value="1"/>
</dbReference>
<comment type="caution">
    <text evidence="4">The sequence shown here is derived from an EMBL/GenBank/DDBJ whole genome shotgun (WGS) entry which is preliminary data.</text>
</comment>